<evidence type="ECO:0000256" key="4">
    <source>
        <dbReference type="ARBA" id="ARBA00022801"/>
    </source>
</evidence>
<proteinExistence type="inferred from homology"/>
<dbReference type="AlphaFoldDB" id="A0A1W6U8A6"/>
<dbReference type="PANTHER" id="PTHR42978">
    <property type="entry name" value="QUORUM-QUENCHING LACTONASE YTNP-RELATED-RELATED"/>
    <property type="match status" value="1"/>
</dbReference>
<sequence>MQTGLKIKIFEAGHCVHPGFVVKPGSGIKPRAFPAAVALIQHPTQGNILFDTGYHEHFFSATRPFPERFYAWTTPCRYKKEHGIVAQLAKESLKPHDIEHLVLSHFHADHIAAVSEFSHSQLHCQQKGVDAITKSGRIGGVRKGYLKALLPPQLESNLFIHSDFSVSISQILPQCQGVNLLCKDMFDDGFIYMVSLPGHAAGQVGLLVKRDQGWLFLLADACWLIESLSENIDQHWLANMLCDDTKAYKNTLSELRSCYQQTHHFVRFVPSHCQETIQQLIKEGWMK</sequence>
<dbReference type="Gene3D" id="3.60.15.10">
    <property type="entry name" value="Ribonuclease Z/Hydroxyacylglutathione hydrolase-like"/>
    <property type="match status" value="1"/>
</dbReference>
<reference evidence="8 9" key="2">
    <citation type="submission" date="2017-12" db="EMBL/GenBank/DDBJ databases">
        <title>FDA dAtabase for Regulatory Grade micrObial Sequences (FDA-ARGOS): Supporting development and validation of Infectious Disease Dx tests.</title>
        <authorList>
            <person name="Hoffmann M."/>
            <person name="Allard M."/>
            <person name="Evans P."/>
            <person name="Brown E."/>
            <person name="Tallon L.J."/>
            <person name="Sadzewicz L."/>
            <person name="Sengamalay N."/>
            <person name="Ott S."/>
            <person name="Godinez A."/>
            <person name="Nagaraj S."/>
            <person name="Vavikolanu K."/>
            <person name="Aluvathingal J."/>
            <person name="Nadendla S."/>
            <person name="Hobson J."/>
            <person name="Sichtig H."/>
        </authorList>
    </citation>
    <scope>NUCLEOTIDE SEQUENCE [LARGE SCALE GENOMIC DNA]</scope>
    <source>
        <strain evidence="9">ATCC 17749</strain>
        <strain evidence="8">FDAARGOS_97</strain>
    </source>
</reference>
<dbReference type="SUPFAM" id="SSF56281">
    <property type="entry name" value="Metallo-hydrolase/oxidoreductase"/>
    <property type="match status" value="1"/>
</dbReference>
<organism evidence="7">
    <name type="scientific">Vibrio alginolyticus</name>
    <dbReference type="NCBI Taxonomy" id="663"/>
    <lineage>
        <taxon>Bacteria</taxon>
        <taxon>Pseudomonadati</taxon>
        <taxon>Pseudomonadota</taxon>
        <taxon>Gammaproteobacteria</taxon>
        <taxon>Vibrionales</taxon>
        <taxon>Vibrionaceae</taxon>
        <taxon>Vibrio</taxon>
    </lineage>
</organism>
<dbReference type="Pfam" id="PF00753">
    <property type="entry name" value="Lactamase_B"/>
    <property type="match status" value="1"/>
</dbReference>
<dbReference type="PANTHER" id="PTHR42978:SF2">
    <property type="entry name" value="102 KBASES UNSTABLE REGION: FROM 1 TO 119443"/>
    <property type="match status" value="1"/>
</dbReference>
<dbReference type="InterPro" id="IPR036866">
    <property type="entry name" value="RibonucZ/Hydroxyglut_hydro"/>
</dbReference>
<evidence type="ECO:0000256" key="1">
    <source>
        <dbReference type="ARBA" id="ARBA00001947"/>
    </source>
</evidence>
<keyword evidence="3" id="KW-0479">Metal-binding</keyword>
<evidence type="ECO:0000256" key="2">
    <source>
        <dbReference type="ARBA" id="ARBA00007749"/>
    </source>
</evidence>
<accession>A0A1W6U8A6</accession>
<dbReference type="EC" id="3.1.1.81" evidence="7"/>
<dbReference type="GO" id="GO:0102007">
    <property type="term" value="F:acyl-L-homoserine-lactone lactonohydrolase activity"/>
    <property type="evidence" value="ECO:0007669"/>
    <property type="project" value="UniProtKB-EC"/>
</dbReference>
<dbReference type="EMBL" id="CP017902">
    <property type="protein sequence ID" value="ARP19240.1"/>
    <property type="molecule type" value="Genomic_DNA"/>
</dbReference>
<dbReference type="SMART" id="SM00849">
    <property type="entry name" value="Lactamase_B"/>
    <property type="match status" value="1"/>
</dbReference>
<evidence type="ECO:0000259" key="6">
    <source>
        <dbReference type="SMART" id="SM00849"/>
    </source>
</evidence>
<dbReference type="InterPro" id="IPR051013">
    <property type="entry name" value="MBL_superfamily_lactonases"/>
</dbReference>
<keyword evidence="9" id="KW-1185">Reference proteome</keyword>
<evidence type="ECO:0000256" key="3">
    <source>
        <dbReference type="ARBA" id="ARBA00022723"/>
    </source>
</evidence>
<dbReference type="EMBL" id="LOSN02000001">
    <property type="protein sequence ID" value="PNP27687.1"/>
    <property type="molecule type" value="Genomic_DNA"/>
</dbReference>
<dbReference type="CDD" id="cd07730">
    <property type="entry name" value="metallo-hydrolase-like_MBL-fold"/>
    <property type="match status" value="1"/>
</dbReference>
<comment type="similarity">
    <text evidence="2">Belongs to the metallo-beta-lactamase superfamily.</text>
</comment>
<dbReference type="RefSeq" id="WP_017820759.1">
    <property type="nucleotide sequence ID" value="NZ_AP023187.1"/>
</dbReference>
<evidence type="ECO:0000313" key="7">
    <source>
        <dbReference type="EMBL" id="ARP19240.1"/>
    </source>
</evidence>
<reference evidence="7" key="1">
    <citation type="submission" date="2016-10" db="EMBL/GenBank/DDBJ databases">
        <title>The High Quality Genome of Vibrio alginolyticus K01M1.</title>
        <authorList>
            <person name="Wendling C."/>
            <person name="Chibani C.M."/>
            <person name="Hertel R."/>
            <person name="Sproer C."/>
            <person name="Bunk B."/>
            <person name="Overmann J."/>
            <person name="Roth O."/>
            <person name="Liesegang H."/>
        </authorList>
    </citation>
    <scope>NUCLEOTIDE SEQUENCE</scope>
    <source>
        <strain evidence="7">K05K4</strain>
    </source>
</reference>
<feature type="domain" description="Metallo-beta-lactamase" evidence="6">
    <location>
        <begin position="34"/>
        <end position="263"/>
    </location>
</feature>
<dbReference type="InterPro" id="IPR001279">
    <property type="entry name" value="Metallo-B-lactamas"/>
</dbReference>
<gene>
    <name evidence="8" type="ORF">AL553_015145</name>
    <name evidence="7" type="ORF">K05K4_24160</name>
</gene>
<evidence type="ECO:0000313" key="9">
    <source>
        <dbReference type="Proteomes" id="UP000054316"/>
    </source>
</evidence>
<keyword evidence="5" id="KW-0862">Zinc</keyword>
<name>A0A1W6U8A6_VIBAL</name>
<protein>
    <submittedName>
        <fullName evidence="8">MBL fold metallo-hydrolase</fullName>
    </submittedName>
    <submittedName>
        <fullName evidence="7">N-acyl homoserine lactonase</fullName>
        <ecNumber evidence="7">3.1.1.81</ecNumber>
    </submittedName>
</protein>
<evidence type="ECO:0000313" key="8">
    <source>
        <dbReference type="EMBL" id="PNP27687.1"/>
    </source>
</evidence>
<dbReference type="GO" id="GO:0046872">
    <property type="term" value="F:metal ion binding"/>
    <property type="evidence" value="ECO:0007669"/>
    <property type="project" value="UniProtKB-KW"/>
</dbReference>
<comment type="cofactor">
    <cofactor evidence="1">
        <name>Zn(2+)</name>
        <dbReference type="ChEBI" id="CHEBI:29105"/>
    </cofactor>
</comment>
<evidence type="ECO:0000256" key="5">
    <source>
        <dbReference type="ARBA" id="ARBA00022833"/>
    </source>
</evidence>
<keyword evidence="4 7" id="KW-0378">Hydrolase</keyword>
<dbReference type="Proteomes" id="UP000054316">
    <property type="component" value="Unassembled WGS sequence"/>
</dbReference>